<proteinExistence type="predicted"/>
<name>A0AAJ6B5Z5_9SPHI</name>
<accession>A0AAJ6B5Z5</accession>
<evidence type="ECO:0000256" key="1">
    <source>
        <dbReference type="SAM" id="Phobius"/>
    </source>
</evidence>
<dbReference type="EMBL" id="CP119313">
    <property type="protein sequence ID" value="WEK18001.1"/>
    <property type="molecule type" value="Genomic_DNA"/>
</dbReference>
<feature type="transmembrane region" description="Helical" evidence="1">
    <location>
        <begin position="167"/>
        <end position="185"/>
    </location>
</feature>
<dbReference type="AlphaFoldDB" id="A0AAJ6B5Z5"/>
<dbReference type="Proteomes" id="UP001214530">
    <property type="component" value="Chromosome"/>
</dbReference>
<gene>
    <name evidence="2" type="ORF">P0Y49_14485</name>
</gene>
<protein>
    <submittedName>
        <fullName evidence="2">Uncharacterized protein</fullName>
    </submittedName>
</protein>
<keyword evidence="1" id="KW-1133">Transmembrane helix</keyword>
<keyword evidence="1" id="KW-0812">Transmembrane</keyword>
<organism evidence="2 3">
    <name type="scientific">Candidatus Pedobacter colombiensis</name>
    <dbReference type="NCBI Taxonomy" id="3121371"/>
    <lineage>
        <taxon>Bacteria</taxon>
        <taxon>Pseudomonadati</taxon>
        <taxon>Bacteroidota</taxon>
        <taxon>Sphingobacteriia</taxon>
        <taxon>Sphingobacteriales</taxon>
        <taxon>Sphingobacteriaceae</taxon>
        <taxon>Pedobacter</taxon>
    </lineage>
</organism>
<evidence type="ECO:0000313" key="2">
    <source>
        <dbReference type="EMBL" id="WEK18001.1"/>
    </source>
</evidence>
<sequence length="197" mass="23244">MESLANLARNKLKISEKDRYPIPFLVKTNRIKTYELTSGDMALELNRWTTPIPIDPIKPPKDPNEGYNYSLSIIKNNQSIEINDRDQNRTFFIKYFDTPYSPSKEHIIDIIKSHISKIDSNIERIDKNKNLVKDRGLPLSQFAYDTFMKSVQQDQNIFKILSWKSRILYMLQLVLTVLIIFPFLIDIKERIIKRISH</sequence>
<reference evidence="2" key="1">
    <citation type="submission" date="2023-03" db="EMBL/GenBank/DDBJ databases">
        <title>Andean soil-derived lignocellulolytic bacterial consortium as a source of novel taxa and putative plastic-active enzymes.</title>
        <authorList>
            <person name="Diaz-Garcia L."/>
            <person name="Chuvochina M."/>
            <person name="Feuerriegel G."/>
            <person name="Bunk B."/>
            <person name="Sproer C."/>
            <person name="Streit W.R."/>
            <person name="Rodriguez L.M."/>
            <person name="Overmann J."/>
            <person name="Jimenez D.J."/>
        </authorList>
    </citation>
    <scope>NUCLEOTIDE SEQUENCE</scope>
    <source>
        <strain evidence="2">MAG 3858</strain>
    </source>
</reference>
<evidence type="ECO:0000313" key="3">
    <source>
        <dbReference type="Proteomes" id="UP001214530"/>
    </source>
</evidence>
<keyword evidence="1" id="KW-0472">Membrane</keyword>